<evidence type="ECO:0000256" key="8">
    <source>
        <dbReference type="ARBA" id="ARBA00023065"/>
    </source>
</evidence>
<dbReference type="EMBL" id="QOVN01000002">
    <property type="protein sequence ID" value="RXG30085.1"/>
    <property type="molecule type" value="Genomic_DNA"/>
</dbReference>
<keyword evidence="9 11" id="KW-0472">Membrane</keyword>
<dbReference type="Gene3D" id="2.60.40.1400">
    <property type="entry name" value="G protein-activated inward rectifier potassium channel 1"/>
    <property type="match status" value="1"/>
</dbReference>
<dbReference type="InterPro" id="IPR016449">
    <property type="entry name" value="K_chnl_inward-rec_Kir"/>
</dbReference>
<dbReference type="InterPro" id="IPR013518">
    <property type="entry name" value="K_chnl_inward-rec_Kir_cyto"/>
</dbReference>
<feature type="domain" description="Potassium channel inwardly rectifying transmembrane" evidence="12">
    <location>
        <begin position="37"/>
        <end position="164"/>
    </location>
</feature>
<proteinExistence type="predicted"/>
<gene>
    <name evidence="14" type="ORF">DSM01_834</name>
    <name evidence="15" type="ORF">SAMN04487999_1540</name>
</gene>
<evidence type="ECO:0000313" key="14">
    <source>
        <dbReference type="EMBL" id="RXG30085.1"/>
    </source>
</evidence>
<evidence type="ECO:0000256" key="7">
    <source>
        <dbReference type="ARBA" id="ARBA00022989"/>
    </source>
</evidence>
<dbReference type="EMBL" id="FQXT01000003">
    <property type="protein sequence ID" value="SHH99925.1"/>
    <property type="molecule type" value="Genomic_DNA"/>
</dbReference>
<feature type="transmembrane region" description="Helical" evidence="11">
    <location>
        <begin position="133"/>
        <end position="159"/>
    </location>
</feature>
<dbReference type="PANTHER" id="PTHR11767:SF102">
    <property type="entry name" value="INWARDLY RECTIFYING POTASSIUM CHANNEL 1, ISOFORM F"/>
    <property type="match status" value="1"/>
</dbReference>
<dbReference type="GO" id="GO:0034702">
    <property type="term" value="C:monoatomic ion channel complex"/>
    <property type="evidence" value="ECO:0007669"/>
    <property type="project" value="UniProtKB-KW"/>
</dbReference>
<dbReference type="AlphaFoldDB" id="A0A1M5XJ73"/>
<evidence type="ECO:0000259" key="13">
    <source>
        <dbReference type="Pfam" id="PF17655"/>
    </source>
</evidence>
<evidence type="ECO:0000256" key="5">
    <source>
        <dbReference type="ARBA" id="ARBA00022882"/>
    </source>
</evidence>
<dbReference type="Pfam" id="PF01007">
    <property type="entry name" value="IRK"/>
    <property type="match status" value="1"/>
</dbReference>
<evidence type="ECO:0000256" key="6">
    <source>
        <dbReference type="ARBA" id="ARBA00022958"/>
    </source>
</evidence>
<dbReference type="InterPro" id="IPR040445">
    <property type="entry name" value="Kir_TM"/>
</dbReference>
<evidence type="ECO:0000256" key="1">
    <source>
        <dbReference type="ARBA" id="ARBA00004141"/>
    </source>
</evidence>
<comment type="subcellular location">
    <subcellularLocation>
        <location evidence="1">Membrane</location>
        <topology evidence="1">Multi-pass membrane protein</topology>
    </subcellularLocation>
</comment>
<dbReference type="SUPFAM" id="SSF81324">
    <property type="entry name" value="Voltage-gated potassium channels"/>
    <property type="match status" value="1"/>
</dbReference>
<dbReference type="InterPro" id="IPR041647">
    <property type="entry name" value="IRK_C"/>
</dbReference>
<keyword evidence="5" id="KW-0851">Voltage-gated channel</keyword>
<evidence type="ECO:0000256" key="9">
    <source>
        <dbReference type="ARBA" id="ARBA00023136"/>
    </source>
</evidence>
<evidence type="ECO:0000256" key="11">
    <source>
        <dbReference type="SAM" id="Phobius"/>
    </source>
</evidence>
<evidence type="ECO:0000256" key="10">
    <source>
        <dbReference type="ARBA" id="ARBA00023303"/>
    </source>
</evidence>
<sequence length="323" mass="36124">MLDSSSMAVNKTDAYEKKKYNDFGLGEKATSGHYRVINKDGTFNIKKNNVPLLEKINFFHALVSMSWSKFLLLVLATYFCVNLLFASIYILIGIENLTGIYGTTTLEQFIEAFFFSAQTITTLGYGQVAPTGILANIVAATESMLGLLGFALATGMVYGRFSKPAAKLKYSKSAVIAPYKDINGFMFRVVNPHGNQLLELEATVALSMLRENSNLRNFFPLELERSQVVFLPAAWTIVHPITETSPFYRLSKEELMIKDAEIIVTLKAFDDTFSQSVYSRTSYKYSEIEWGAKFTYLITHEGGKISIDVSGIDNTEAAQLNHY</sequence>
<dbReference type="GO" id="GO:0005886">
    <property type="term" value="C:plasma membrane"/>
    <property type="evidence" value="ECO:0007669"/>
    <property type="project" value="TreeGrafter"/>
</dbReference>
<dbReference type="SUPFAM" id="SSF81296">
    <property type="entry name" value="E set domains"/>
    <property type="match status" value="1"/>
</dbReference>
<keyword evidence="6" id="KW-0630">Potassium</keyword>
<evidence type="ECO:0000256" key="4">
    <source>
        <dbReference type="ARBA" id="ARBA00022692"/>
    </source>
</evidence>
<keyword evidence="17" id="KW-1185">Reference proteome</keyword>
<organism evidence="15 16">
    <name type="scientific">Leeuwenhoekiella palythoae</name>
    <dbReference type="NCBI Taxonomy" id="573501"/>
    <lineage>
        <taxon>Bacteria</taxon>
        <taxon>Pseudomonadati</taxon>
        <taxon>Bacteroidota</taxon>
        <taxon>Flavobacteriia</taxon>
        <taxon>Flavobacteriales</taxon>
        <taxon>Flavobacteriaceae</taxon>
        <taxon>Leeuwenhoekiella</taxon>
    </lineage>
</organism>
<name>A0A1M5XJ73_9FLAO</name>
<dbReference type="Proteomes" id="UP000290037">
    <property type="component" value="Unassembled WGS sequence"/>
</dbReference>
<evidence type="ECO:0000313" key="16">
    <source>
        <dbReference type="Proteomes" id="UP000184240"/>
    </source>
</evidence>
<dbReference type="GO" id="GO:0034765">
    <property type="term" value="P:regulation of monoatomic ion transmembrane transport"/>
    <property type="evidence" value="ECO:0007669"/>
    <property type="project" value="TreeGrafter"/>
</dbReference>
<reference evidence="14 17" key="3">
    <citation type="submission" date="2018-07" db="EMBL/GenBank/DDBJ databases">
        <title>Leeuwenhoekiella genomics.</title>
        <authorList>
            <person name="Tahon G."/>
            <person name="Willems A."/>
        </authorList>
    </citation>
    <scope>NUCLEOTIDE SEQUENCE [LARGE SCALE GENOMIC DNA]</scope>
    <source>
        <strain evidence="14 17">LMG 24856</strain>
    </source>
</reference>
<dbReference type="STRING" id="573501.SAMN04487999_1540"/>
<keyword evidence="4 11" id="KW-0812">Transmembrane</keyword>
<dbReference type="GO" id="GO:1990573">
    <property type="term" value="P:potassium ion import across plasma membrane"/>
    <property type="evidence" value="ECO:0007669"/>
    <property type="project" value="TreeGrafter"/>
</dbReference>
<keyword evidence="7 11" id="KW-1133">Transmembrane helix</keyword>
<dbReference type="GO" id="GO:0005242">
    <property type="term" value="F:inward rectifier potassium channel activity"/>
    <property type="evidence" value="ECO:0007669"/>
    <property type="project" value="InterPro"/>
</dbReference>
<keyword evidence="10 15" id="KW-0407">Ion channel</keyword>
<protein>
    <submittedName>
        <fullName evidence="15">Inward rectifier potassium channel</fullName>
    </submittedName>
</protein>
<dbReference type="Proteomes" id="UP000184240">
    <property type="component" value="Unassembled WGS sequence"/>
</dbReference>
<evidence type="ECO:0000313" key="17">
    <source>
        <dbReference type="Proteomes" id="UP000290037"/>
    </source>
</evidence>
<feature type="domain" description="Inward rectifier potassium channel C-terminal" evidence="13">
    <location>
        <begin position="168"/>
        <end position="319"/>
    </location>
</feature>
<dbReference type="PRINTS" id="PR01320">
    <property type="entry name" value="KIRCHANNEL"/>
</dbReference>
<keyword evidence="2" id="KW-0813">Transport</keyword>
<evidence type="ECO:0000313" key="15">
    <source>
        <dbReference type="EMBL" id="SHH99925.1"/>
    </source>
</evidence>
<keyword evidence="3" id="KW-0633">Potassium transport</keyword>
<dbReference type="Pfam" id="PF17655">
    <property type="entry name" value="IRK_C"/>
    <property type="match status" value="1"/>
</dbReference>
<accession>A0A1M5XJ73</accession>
<reference evidence="15" key="1">
    <citation type="submission" date="2016-11" db="EMBL/GenBank/DDBJ databases">
        <authorList>
            <person name="Jaros S."/>
            <person name="Januszkiewicz K."/>
            <person name="Wedrychowicz H."/>
        </authorList>
    </citation>
    <scope>NUCLEOTIDE SEQUENCE [LARGE SCALE GENOMIC DNA]</scope>
    <source>
        <strain evidence="15">DSM 19859</strain>
    </source>
</reference>
<dbReference type="Gene3D" id="1.10.287.70">
    <property type="match status" value="1"/>
</dbReference>
<evidence type="ECO:0000259" key="12">
    <source>
        <dbReference type="Pfam" id="PF01007"/>
    </source>
</evidence>
<dbReference type="InterPro" id="IPR014756">
    <property type="entry name" value="Ig_E-set"/>
</dbReference>
<feature type="transmembrane region" description="Helical" evidence="11">
    <location>
        <begin position="70"/>
        <end position="92"/>
    </location>
</feature>
<evidence type="ECO:0000256" key="3">
    <source>
        <dbReference type="ARBA" id="ARBA00022538"/>
    </source>
</evidence>
<keyword evidence="8" id="KW-0406">Ion transport</keyword>
<reference evidence="16" key="2">
    <citation type="submission" date="2016-11" db="EMBL/GenBank/DDBJ databases">
        <authorList>
            <person name="Varghese N."/>
            <person name="Submissions S."/>
        </authorList>
    </citation>
    <scope>NUCLEOTIDE SEQUENCE [LARGE SCALE GENOMIC DNA]</scope>
    <source>
        <strain evidence="16">DSM 19859</strain>
    </source>
</reference>
<dbReference type="PANTHER" id="PTHR11767">
    <property type="entry name" value="INWARD RECTIFIER POTASSIUM CHANNEL"/>
    <property type="match status" value="1"/>
</dbReference>
<evidence type="ECO:0000256" key="2">
    <source>
        <dbReference type="ARBA" id="ARBA00022448"/>
    </source>
</evidence>